<accession>C4FN56</accession>
<reference evidence="1" key="1">
    <citation type="submission" date="2009-04" db="EMBL/GenBank/DDBJ databases">
        <authorList>
            <person name="Weinstock G."/>
            <person name="Sodergren E."/>
            <person name="Clifton S."/>
            <person name="Fulton L."/>
            <person name="Fulton B."/>
            <person name="Courtney L."/>
            <person name="Fronick C."/>
            <person name="Harrison M."/>
            <person name="Strong C."/>
            <person name="Farmer C."/>
            <person name="Delahaunty K."/>
            <person name="Markovic C."/>
            <person name="Hall O."/>
            <person name="Minx P."/>
            <person name="Tomlinson C."/>
            <person name="Mitreva M."/>
            <person name="Nelson J."/>
            <person name="Hou S."/>
            <person name="Wollam A."/>
            <person name="Pepin K.H."/>
            <person name="Johnson M."/>
            <person name="Bhonagiri V."/>
            <person name="Nash W.E."/>
            <person name="Warren W."/>
            <person name="Chinwalla A."/>
            <person name="Mardis E.R."/>
            <person name="Wilson R.K."/>
        </authorList>
    </citation>
    <scope>NUCLEOTIDE SEQUENCE [LARGE SCALE GENOMIC DNA]</scope>
    <source>
        <strain evidence="1">ATCC 17748</strain>
    </source>
</reference>
<proteinExistence type="predicted"/>
<dbReference type="HOGENOM" id="CLU_2738909_0_0_9"/>
<evidence type="ECO:0000313" key="2">
    <source>
        <dbReference type="Proteomes" id="UP000003529"/>
    </source>
</evidence>
<dbReference type="AlphaFoldDB" id="C4FN56"/>
<sequence length="77" mass="8838">MKRGIIMATWMEKDVLIEFISHVVAVTARDVDVDNKDVISLLRLQGKLYGLSPEEIDYEKEVDFIKEKKAILESISN</sequence>
<dbReference type="eggNOG" id="ENOG502ZM7W">
    <property type="taxonomic scope" value="Bacteria"/>
</dbReference>
<evidence type="ECO:0000313" key="1">
    <source>
        <dbReference type="EMBL" id="EEP66314.1"/>
    </source>
</evidence>
<organism evidence="1 2">
    <name type="scientific">Veillonella dispar ATCC 17748</name>
    <dbReference type="NCBI Taxonomy" id="546273"/>
    <lineage>
        <taxon>Bacteria</taxon>
        <taxon>Bacillati</taxon>
        <taxon>Bacillota</taxon>
        <taxon>Negativicutes</taxon>
        <taxon>Veillonellales</taxon>
        <taxon>Veillonellaceae</taxon>
        <taxon>Veillonella</taxon>
    </lineage>
</organism>
<name>C4FN56_9FIRM</name>
<comment type="caution">
    <text evidence="1">The sequence shown here is derived from an EMBL/GenBank/DDBJ whole genome shotgun (WGS) entry which is preliminary data.</text>
</comment>
<gene>
    <name evidence="1" type="ORF">VEIDISOL_00380</name>
</gene>
<keyword evidence="2" id="KW-1185">Reference proteome</keyword>
<dbReference type="Proteomes" id="UP000003529">
    <property type="component" value="Unassembled WGS sequence"/>
</dbReference>
<dbReference type="EMBL" id="ACIK02000004">
    <property type="protein sequence ID" value="EEP66314.1"/>
    <property type="molecule type" value="Genomic_DNA"/>
</dbReference>
<protein>
    <submittedName>
        <fullName evidence="1">Uncharacterized protein</fullName>
    </submittedName>
</protein>